<dbReference type="AlphaFoldDB" id="X1T9Y7"/>
<accession>X1T9Y7</accession>
<dbReference type="GO" id="GO:0016627">
    <property type="term" value="F:oxidoreductase activity, acting on the CH-CH group of donors"/>
    <property type="evidence" value="ECO:0007669"/>
    <property type="project" value="InterPro"/>
</dbReference>
<protein>
    <recommendedName>
        <fullName evidence="1">HpaB/PvcC/4-BUDH N-terminal domain-containing protein</fullName>
    </recommendedName>
</protein>
<dbReference type="Gene3D" id="1.10.3140.10">
    <property type="entry name" value="4-hydroxybutyryl-coa dehydratase, domain 1"/>
    <property type="match status" value="1"/>
</dbReference>
<dbReference type="InterPro" id="IPR024674">
    <property type="entry name" value="HpaB/PvcC/4-BUDH_N"/>
</dbReference>
<dbReference type="InterPro" id="IPR009100">
    <property type="entry name" value="AcylCoA_DH/oxidase_NM_dom_sf"/>
</dbReference>
<dbReference type="Gene3D" id="2.40.110.10">
    <property type="entry name" value="Butyryl-CoA Dehydrogenase, subunit A, domain 2"/>
    <property type="match status" value="1"/>
</dbReference>
<dbReference type="SUPFAM" id="SSF56645">
    <property type="entry name" value="Acyl-CoA dehydrogenase NM domain-like"/>
    <property type="match status" value="1"/>
</dbReference>
<dbReference type="Pfam" id="PF11794">
    <property type="entry name" value="HpaB_N"/>
    <property type="match status" value="1"/>
</dbReference>
<reference evidence="2" key="1">
    <citation type="journal article" date="2014" name="Front. Microbiol.">
        <title>High frequency of phylogenetically diverse reductive dehalogenase-homologous genes in deep subseafloor sedimentary metagenomes.</title>
        <authorList>
            <person name="Kawai M."/>
            <person name="Futagami T."/>
            <person name="Toyoda A."/>
            <person name="Takaki Y."/>
            <person name="Nishi S."/>
            <person name="Hori S."/>
            <person name="Arai W."/>
            <person name="Tsubouchi T."/>
            <person name="Morono Y."/>
            <person name="Uchiyama I."/>
            <person name="Ito T."/>
            <person name="Fujiyama A."/>
            <person name="Inagaki F."/>
            <person name="Takami H."/>
        </authorList>
    </citation>
    <scope>NUCLEOTIDE SEQUENCE</scope>
    <source>
        <strain evidence="2">Expedition CK06-06</strain>
    </source>
</reference>
<dbReference type="PANTHER" id="PTHR36117:SF3">
    <property type="entry name" value="4-HYDROXYPHENYLACETATE 3-MONOOXYGENASE-RELATED"/>
    <property type="match status" value="1"/>
</dbReference>
<name>X1T9Y7_9ZZZZ</name>
<dbReference type="InterPro" id="IPR046373">
    <property type="entry name" value="Acyl-CoA_Oxase/DH_mid-dom_sf"/>
</dbReference>
<dbReference type="EMBL" id="BARW01005224">
    <property type="protein sequence ID" value="GAI76834.1"/>
    <property type="molecule type" value="Genomic_DNA"/>
</dbReference>
<sequence>MGYDALIALSIATKEIDEKYRTEYHERFMKYLEYYQEHDLAAAGAQTDMKGDRLKRPSEQPDPDAYVRLVEVKDDGIVVKGAKISITMVAYADEIIVIPTRALREADKDYAIAFAIPADWEGVHLITRPAAVRAREEIKCPFAEMGVSDSMVIFD</sequence>
<organism evidence="2">
    <name type="scientific">marine sediment metagenome</name>
    <dbReference type="NCBI Taxonomy" id="412755"/>
    <lineage>
        <taxon>unclassified sequences</taxon>
        <taxon>metagenomes</taxon>
        <taxon>ecological metagenomes</taxon>
    </lineage>
</organism>
<comment type="caution">
    <text evidence="2">The sequence shown here is derived from an EMBL/GenBank/DDBJ whole genome shotgun (WGS) entry which is preliminary data.</text>
</comment>
<gene>
    <name evidence="2" type="ORF">S12H4_11561</name>
</gene>
<dbReference type="InterPro" id="IPR004925">
    <property type="entry name" value="HpaB/PvcC/4-BUDH"/>
</dbReference>
<proteinExistence type="predicted"/>
<dbReference type="PANTHER" id="PTHR36117">
    <property type="entry name" value="4-HYDROXYPHENYLACETATE 3-MONOOXYGENASE-RELATED"/>
    <property type="match status" value="1"/>
</dbReference>
<feature type="non-terminal residue" evidence="2">
    <location>
        <position position="155"/>
    </location>
</feature>
<evidence type="ECO:0000313" key="2">
    <source>
        <dbReference type="EMBL" id="GAI76834.1"/>
    </source>
</evidence>
<feature type="domain" description="HpaB/PvcC/4-BUDH N-terminal" evidence="1">
    <location>
        <begin position="1"/>
        <end position="155"/>
    </location>
</feature>
<evidence type="ECO:0000259" key="1">
    <source>
        <dbReference type="Pfam" id="PF11794"/>
    </source>
</evidence>